<reference evidence="7" key="2">
    <citation type="journal article" date="2010" name="Stand. Genomic Sci.">
        <title>Complete genome sequence of Vulcanisaeta distributa type strain (IC-017T).</title>
        <authorList>
            <person name="Mavromatis K."/>
            <person name="Sikorski J."/>
            <person name="Pabst E."/>
            <person name="Teshima H."/>
            <person name="Lapidus A."/>
            <person name="Lucas S."/>
            <person name="Nolan M."/>
            <person name="Glavina Del Rio T."/>
            <person name="Cheng J."/>
            <person name="Bruce D."/>
            <person name="Goodwin L."/>
            <person name="Pitluck S."/>
            <person name="Liolios K."/>
            <person name="Ivanova N."/>
            <person name="Mikhailova N."/>
            <person name="Pati A."/>
            <person name="Chen A."/>
            <person name="Palaniappan K."/>
            <person name="Land M."/>
            <person name="Hauser L."/>
            <person name="Chang Y."/>
            <person name="Jeffries C."/>
            <person name="Rohde M."/>
            <person name="Spring S."/>
            <person name="Goker M."/>
            <person name="Wirth R."/>
            <person name="Woyke T."/>
            <person name="Bristow J."/>
            <person name="Eisen J."/>
            <person name="Markowitz V."/>
            <person name="Hugenholtz P."/>
            <person name="Klenk H."/>
            <person name="Kyrpides N."/>
        </authorList>
    </citation>
    <scope>NUCLEOTIDE SEQUENCE [LARGE SCALE GENOMIC DNA]</scope>
    <source>
        <strain evidence="7">DSM 14429 / JCM 11212 / NBRC 100878 / IC-017</strain>
    </source>
</reference>
<evidence type="ECO:0000259" key="5">
    <source>
        <dbReference type="Pfam" id="PF00850"/>
    </source>
</evidence>
<dbReference type="PRINTS" id="PR01270">
    <property type="entry name" value="HDASUPER"/>
</dbReference>
<sequence length="352" mass="39108">MEKLVLAYSDKYLDYNFGPWHPFKPHREKQLVELLKEHGLLGSYVDLVEPGPASDEELMLVHTKDYINYVKSASVNGVGYLDYGDTPAFKGVHEAAAIRVGGTLLVTRLVNEGKYVHGFNPGGGFHHAKPSEAAGFCVYNDIAIAVKWLRNHGIKRVAVVDVDVHHADGTQAVFNNEDVLLISTHGYDGRFYPGTGWIDEDGVGAGKGLKVNIPLPPHTGDDVYSMVIDEIIKPILDRYSPEFLVLQFGVDAHTGDELGILDLTTESYLKVLSVVHEIAHRHAGGRLVLTGGGGYDVWNTVKTWFLAIVFLTDPSKLSQYSNYFDKESTRTPERYYEEALYIIDAVKQRFGV</sequence>
<accession>E1QP63</accession>
<dbReference type="GO" id="GO:0040029">
    <property type="term" value="P:epigenetic regulation of gene expression"/>
    <property type="evidence" value="ECO:0007669"/>
    <property type="project" value="TreeGrafter"/>
</dbReference>
<dbReference type="KEGG" id="vdi:Vdis_0842"/>
<dbReference type="EMBL" id="CP002100">
    <property type="protein sequence ID" value="ADN50234.1"/>
    <property type="molecule type" value="Genomic_DNA"/>
</dbReference>
<evidence type="ECO:0000256" key="3">
    <source>
        <dbReference type="ARBA" id="ARBA00022627"/>
    </source>
</evidence>
<dbReference type="GeneID" id="9751771"/>
<dbReference type="CDD" id="cd09994">
    <property type="entry name" value="HDAC_AcuC_like"/>
    <property type="match status" value="1"/>
</dbReference>
<dbReference type="Gene3D" id="3.40.800.20">
    <property type="entry name" value="Histone deacetylase domain"/>
    <property type="match status" value="1"/>
</dbReference>
<dbReference type="InterPro" id="IPR023801">
    <property type="entry name" value="His_deacetylse_dom"/>
</dbReference>
<evidence type="ECO:0000256" key="2">
    <source>
        <dbReference type="ARBA" id="ARBA00020218"/>
    </source>
</evidence>
<dbReference type="eggNOG" id="arCOG00324">
    <property type="taxonomic scope" value="Archaea"/>
</dbReference>
<dbReference type="InterPro" id="IPR003085">
    <property type="entry name" value="AcuC"/>
</dbReference>
<name>E1QP63_VULDI</name>
<dbReference type="PRINTS" id="PR01271">
    <property type="entry name" value="HISDACETLASE"/>
</dbReference>
<feature type="domain" description="Histone deacetylase" evidence="5">
    <location>
        <begin position="21"/>
        <end position="304"/>
    </location>
</feature>
<evidence type="ECO:0000313" key="6">
    <source>
        <dbReference type="EMBL" id="ADN50234.1"/>
    </source>
</evidence>
<evidence type="ECO:0000256" key="4">
    <source>
        <dbReference type="ARBA" id="ARBA00022801"/>
    </source>
</evidence>
<evidence type="ECO:0000313" key="7">
    <source>
        <dbReference type="Proteomes" id="UP000006681"/>
    </source>
</evidence>
<dbReference type="AlphaFoldDB" id="E1QP63"/>
<dbReference type="InterPro" id="IPR003084">
    <property type="entry name" value="HDAC_I/II"/>
</dbReference>
<dbReference type="OrthoDB" id="147549at2157"/>
<dbReference type="InterPro" id="IPR037138">
    <property type="entry name" value="His_deacetylse_dom_sf"/>
</dbReference>
<comment type="pathway">
    <text evidence="1">Ketone degradation; acetoin degradation.</text>
</comment>
<gene>
    <name evidence="6" type="ordered locus">Vdis_0842</name>
</gene>
<dbReference type="GO" id="GO:0045150">
    <property type="term" value="P:acetoin catabolic process"/>
    <property type="evidence" value="ECO:0007669"/>
    <property type="project" value="UniProtKB-UniPathway"/>
</dbReference>
<proteinExistence type="predicted"/>
<keyword evidence="4" id="KW-0378">Hydrolase</keyword>
<dbReference type="HOGENOM" id="CLU_007727_8_0_2"/>
<keyword evidence="3" id="KW-0006">Acetoin catabolism</keyword>
<dbReference type="Proteomes" id="UP000006681">
    <property type="component" value="Chromosome"/>
</dbReference>
<dbReference type="PANTHER" id="PTHR10625:SF10">
    <property type="entry name" value="HISTONE DEACETYLASE HDAC1"/>
    <property type="match status" value="1"/>
</dbReference>
<dbReference type="Pfam" id="PF00850">
    <property type="entry name" value="Hist_deacetyl"/>
    <property type="match status" value="1"/>
</dbReference>
<dbReference type="UniPathway" id="UPA00040"/>
<dbReference type="PANTHER" id="PTHR10625">
    <property type="entry name" value="HISTONE DEACETYLASE HDAC1-RELATED"/>
    <property type="match status" value="1"/>
</dbReference>
<keyword evidence="7" id="KW-1185">Reference proteome</keyword>
<reference evidence="6 7" key="1">
    <citation type="journal article" date="2010" name="Stand. Genomic Sci.">
        <title>Complete genome sequence of Vulcanisaeta distributa type strain (IC-017).</title>
        <authorList>
            <person name="Mavromatis K."/>
            <person name="Sikorski J."/>
            <person name="Pabst E."/>
            <person name="Teshima H."/>
            <person name="Lapidus A."/>
            <person name="Lucas S."/>
            <person name="Nolan M."/>
            <person name="Glavina Del Rio T."/>
            <person name="Cheng J.F."/>
            <person name="Bruce D."/>
            <person name="Goodwin L."/>
            <person name="Pitluck S."/>
            <person name="Liolios K."/>
            <person name="Ivanova N."/>
            <person name="Mikhailova N."/>
            <person name="Pati A."/>
            <person name="Chen A."/>
            <person name="Palaniappan K."/>
            <person name="Land M."/>
            <person name="Hauser L."/>
            <person name="Chang Y.J."/>
            <person name="Jeffries C.D."/>
            <person name="Rohde M."/>
            <person name="Spring S."/>
            <person name="Goker M."/>
            <person name="Wirth R."/>
            <person name="Woyke T."/>
            <person name="Bristow J."/>
            <person name="Eisen J.A."/>
            <person name="Markowitz V."/>
            <person name="Hugenholtz P."/>
            <person name="Klenk H.P."/>
            <person name="Kyrpides N.C."/>
        </authorList>
    </citation>
    <scope>NUCLEOTIDE SEQUENCE [LARGE SCALE GENOMIC DNA]</scope>
    <source>
        <strain evidence="7">DSM 14429 / JCM 11212 / NBRC 100878 / IC-017</strain>
    </source>
</reference>
<dbReference type="InterPro" id="IPR023696">
    <property type="entry name" value="Ureohydrolase_dom_sf"/>
</dbReference>
<dbReference type="RefSeq" id="WP_013335959.1">
    <property type="nucleotide sequence ID" value="NC_014537.1"/>
</dbReference>
<dbReference type="GO" id="GO:0016787">
    <property type="term" value="F:hydrolase activity"/>
    <property type="evidence" value="ECO:0007669"/>
    <property type="project" value="UniProtKB-KW"/>
</dbReference>
<dbReference type="SUPFAM" id="SSF52768">
    <property type="entry name" value="Arginase/deacetylase"/>
    <property type="match status" value="1"/>
</dbReference>
<dbReference type="InterPro" id="IPR000286">
    <property type="entry name" value="HDACs"/>
</dbReference>
<dbReference type="GO" id="GO:0004407">
    <property type="term" value="F:histone deacetylase activity"/>
    <property type="evidence" value="ECO:0007669"/>
    <property type="project" value="InterPro"/>
</dbReference>
<organism evidence="6 7">
    <name type="scientific">Vulcanisaeta distributa (strain DSM 14429 / JCM 11212 / NBRC 100878 / IC-017)</name>
    <dbReference type="NCBI Taxonomy" id="572478"/>
    <lineage>
        <taxon>Archaea</taxon>
        <taxon>Thermoproteota</taxon>
        <taxon>Thermoprotei</taxon>
        <taxon>Thermoproteales</taxon>
        <taxon>Thermoproteaceae</taxon>
        <taxon>Vulcanisaeta</taxon>
    </lineage>
</organism>
<evidence type="ECO:0000256" key="1">
    <source>
        <dbReference type="ARBA" id="ARBA00005101"/>
    </source>
</evidence>
<dbReference type="STRING" id="572478.Vdis_0842"/>
<protein>
    <recommendedName>
        <fullName evidence="2">Acetoin utilization protein AcuC</fullName>
    </recommendedName>
</protein>